<keyword evidence="7 11" id="KW-0328">Glycosyltransferase</keyword>
<dbReference type="InterPro" id="IPR036087">
    <property type="entry name" value="Nict_dMeBzImd_PRibTrfase_sf"/>
</dbReference>
<evidence type="ECO:0000313" key="12">
    <source>
        <dbReference type="EMBL" id="CUO29965.1"/>
    </source>
</evidence>
<comment type="function">
    <text evidence="1 11">Catalyzes the synthesis of alpha-ribazole-5'-phosphate from nicotinate mononucleotide (NAMN) and 5,6-dimethylbenzimidazole (DMB).</text>
</comment>
<reference evidence="12 13" key="1">
    <citation type="submission" date="2015-09" db="EMBL/GenBank/DDBJ databases">
        <authorList>
            <consortium name="Pathogen Informatics"/>
        </authorList>
    </citation>
    <scope>NUCLEOTIDE SEQUENCE [LARGE SCALE GENOMIC DNA]</scope>
    <source>
        <strain evidence="12 13">2789STDY5834856</strain>
    </source>
</reference>
<dbReference type="PANTHER" id="PTHR43463:SF1">
    <property type="entry name" value="NICOTINATE-NUCLEOTIDE--DIMETHYLBENZIMIDAZOLE PHOSPHORIBOSYLTRANSFERASE"/>
    <property type="match status" value="1"/>
</dbReference>
<name>A0A174E0Z3_9CLOT</name>
<proteinExistence type="inferred from homology"/>
<evidence type="ECO:0000256" key="8">
    <source>
        <dbReference type="ARBA" id="ARBA00022679"/>
    </source>
</evidence>
<dbReference type="Gene3D" id="3.40.50.10210">
    <property type="match status" value="1"/>
</dbReference>
<dbReference type="Gene3D" id="1.10.1610.10">
    <property type="match status" value="1"/>
</dbReference>
<evidence type="ECO:0000256" key="6">
    <source>
        <dbReference type="ARBA" id="ARBA00022573"/>
    </source>
</evidence>
<comment type="pathway">
    <text evidence="2 11">Nucleoside biosynthesis; alpha-ribazole biosynthesis; alpha-ribazole from 5,6-dimethylbenzimidazole: step 1/2.</text>
</comment>
<dbReference type="UniPathway" id="UPA00061">
    <property type="reaction ID" value="UER00516"/>
</dbReference>
<dbReference type="CDD" id="cd02439">
    <property type="entry name" value="DMB-PRT_CobT"/>
    <property type="match status" value="1"/>
</dbReference>
<evidence type="ECO:0000256" key="2">
    <source>
        <dbReference type="ARBA" id="ARBA00005049"/>
    </source>
</evidence>
<evidence type="ECO:0000256" key="1">
    <source>
        <dbReference type="ARBA" id="ARBA00002197"/>
    </source>
</evidence>
<dbReference type="InterPro" id="IPR003200">
    <property type="entry name" value="Nict_dMeBzImd_PRibTrfase"/>
</dbReference>
<organism evidence="12 13">
    <name type="scientific">Clostridium disporicum</name>
    <dbReference type="NCBI Taxonomy" id="84024"/>
    <lineage>
        <taxon>Bacteria</taxon>
        <taxon>Bacillati</taxon>
        <taxon>Bacillota</taxon>
        <taxon>Clostridia</taxon>
        <taxon>Eubacteriales</taxon>
        <taxon>Clostridiaceae</taxon>
        <taxon>Clostridium</taxon>
    </lineage>
</organism>
<dbReference type="NCBIfam" id="NF000996">
    <property type="entry name" value="PRK00105.1"/>
    <property type="match status" value="1"/>
</dbReference>
<evidence type="ECO:0000313" key="13">
    <source>
        <dbReference type="Proteomes" id="UP000095594"/>
    </source>
</evidence>
<evidence type="ECO:0000256" key="10">
    <source>
        <dbReference type="ARBA" id="ARBA00047340"/>
    </source>
</evidence>
<evidence type="ECO:0000256" key="3">
    <source>
        <dbReference type="ARBA" id="ARBA00007110"/>
    </source>
</evidence>
<dbReference type="HAMAP" id="MF_00230">
    <property type="entry name" value="CobT"/>
    <property type="match status" value="1"/>
</dbReference>
<evidence type="ECO:0000256" key="11">
    <source>
        <dbReference type="HAMAP-Rule" id="MF_00230"/>
    </source>
</evidence>
<feature type="active site" description="Proton acceptor" evidence="11">
    <location>
        <position position="317"/>
    </location>
</feature>
<dbReference type="AlphaFoldDB" id="A0A174E0Z3"/>
<dbReference type="EC" id="2.4.2.21" evidence="4 11"/>
<dbReference type="InterPro" id="IPR023195">
    <property type="entry name" value="Nict_dMeBzImd_PRibTrfase_N"/>
</dbReference>
<dbReference type="OrthoDB" id="9781491at2"/>
<accession>A0A174E0Z3</accession>
<dbReference type="GO" id="GO:0008939">
    <property type="term" value="F:nicotinate-nucleotide-dimethylbenzimidazole phosphoribosyltransferase activity"/>
    <property type="evidence" value="ECO:0007669"/>
    <property type="project" value="UniProtKB-UniRule"/>
</dbReference>
<dbReference type="FunFam" id="3.40.50.10210:FF:000001">
    <property type="entry name" value="Nicotinate-nucleotide--dimethylbenzimidazole phosphoribosyltransferase"/>
    <property type="match status" value="1"/>
</dbReference>
<dbReference type="PANTHER" id="PTHR43463">
    <property type="entry name" value="NICOTINATE-NUCLEOTIDE--DIMETHYLBENZIMIDAZOLE PHOSPHORIBOSYLTRANSFERASE"/>
    <property type="match status" value="1"/>
</dbReference>
<dbReference type="RefSeq" id="WP_055264887.1">
    <property type="nucleotide sequence ID" value="NZ_CABIXQ010000007.1"/>
</dbReference>
<evidence type="ECO:0000256" key="9">
    <source>
        <dbReference type="ARBA" id="ARBA00030686"/>
    </source>
</evidence>
<evidence type="ECO:0000256" key="4">
    <source>
        <dbReference type="ARBA" id="ARBA00011991"/>
    </source>
</evidence>
<comment type="catalytic activity">
    <reaction evidence="10 11">
        <text>5,6-dimethylbenzimidazole + nicotinate beta-D-ribonucleotide = alpha-ribazole 5'-phosphate + nicotinate + H(+)</text>
        <dbReference type="Rhea" id="RHEA:11196"/>
        <dbReference type="ChEBI" id="CHEBI:15378"/>
        <dbReference type="ChEBI" id="CHEBI:15890"/>
        <dbReference type="ChEBI" id="CHEBI:32544"/>
        <dbReference type="ChEBI" id="CHEBI:57502"/>
        <dbReference type="ChEBI" id="CHEBI:57918"/>
        <dbReference type="EC" id="2.4.2.21"/>
    </reaction>
</comment>
<keyword evidence="6 11" id="KW-0169">Cobalamin biosynthesis</keyword>
<evidence type="ECO:0000256" key="5">
    <source>
        <dbReference type="ARBA" id="ARBA00015486"/>
    </source>
</evidence>
<sequence>MNLLDDALSKIKPLDQEIMDKTWEYLDNLSKPLRSLGVLEEIAVKISGMTGEVFNKVNKKNILIFCADNGVCDEGVSGCSQEVTNIVTNNLPNYTTGVGILAKFYGSEIKVIDVGVKGQISNLNVVNKKVREGSRNMALGNALTREEVIKAINIGIESVDILVSEGYNLLGTGEMGIGNTSTSTAVIAALLDLDVEDLVGLGAGLTEGGLENKKKVLRKALELNNPNKDDVIDVLSKVGGLDIASLCGSFIGAAKNRVPIVIDGLISSAAALCAYKINETVKDFMFSSHKSTEKAMNEVYKEMNLEPMFDLKMRLGEGSGCPIAFSIIESALTIIKEMDTFDKAGLDNDESKNYKKLYEERKKYEKDV</sequence>
<dbReference type="Proteomes" id="UP000095594">
    <property type="component" value="Unassembled WGS sequence"/>
</dbReference>
<evidence type="ECO:0000256" key="7">
    <source>
        <dbReference type="ARBA" id="ARBA00022676"/>
    </source>
</evidence>
<dbReference type="EMBL" id="CYZX01000007">
    <property type="protein sequence ID" value="CUO29965.1"/>
    <property type="molecule type" value="Genomic_DNA"/>
</dbReference>
<protein>
    <recommendedName>
        <fullName evidence="5 11">Nicotinate-nucleotide--dimethylbenzimidazole phosphoribosyltransferase</fullName>
        <shortName evidence="11">NN:DBI PRT</shortName>
        <ecNumber evidence="4 11">2.4.2.21</ecNumber>
    </recommendedName>
    <alternativeName>
        <fullName evidence="9 11">N(1)-alpha-phosphoribosyltransferase</fullName>
    </alternativeName>
</protein>
<dbReference type="InterPro" id="IPR017846">
    <property type="entry name" value="Nict_dMeBzImd_PRibTrfase_bact"/>
</dbReference>
<comment type="similarity">
    <text evidence="3 11">Belongs to the CobT family.</text>
</comment>
<dbReference type="Pfam" id="PF02277">
    <property type="entry name" value="DBI_PRT"/>
    <property type="match status" value="1"/>
</dbReference>
<dbReference type="SUPFAM" id="SSF52733">
    <property type="entry name" value="Nicotinate mononucleotide:5,6-dimethylbenzimidazole phosphoribosyltransferase (CobT)"/>
    <property type="match status" value="1"/>
</dbReference>
<dbReference type="NCBIfam" id="TIGR03160">
    <property type="entry name" value="cobT_DBIPRT"/>
    <property type="match status" value="1"/>
</dbReference>
<keyword evidence="8 11" id="KW-0808">Transferase</keyword>
<gene>
    <name evidence="11 12" type="primary">cobT</name>
    <name evidence="12" type="ORF">ERS852471_01306</name>
</gene>
<dbReference type="GO" id="GO:0009236">
    <property type="term" value="P:cobalamin biosynthetic process"/>
    <property type="evidence" value="ECO:0007669"/>
    <property type="project" value="UniProtKB-UniRule"/>
</dbReference>